<organism evidence="8 9">
    <name type="scientific">Sphingobium limneticum</name>
    <dbReference type="NCBI Taxonomy" id="1007511"/>
    <lineage>
        <taxon>Bacteria</taxon>
        <taxon>Pseudomonadati</taxon>
        <taxon>Pseudomonadota</taxon>
        <taxon>Alphaproteobacteria</taxon>
        <taxon>Sphingomonadales</taxon>
        <taxon>Sphingomonadaceae</taxon>
        <taxon>Sphingobium</taxon>
    </lineage>
</organism>
<evidence type="ECO:0000256" key="4">
    <source>
        <dbReference type="RuleBase" id="RU003719"/>
    </source>
</evidence>
<name>A0A5J5HVL4_9SPHN</name>
<dbReference type="InterPro" id="IPR050223">
    <property type="entry name" value="D-isomer_2-hydroxyacid_DH"/>
</dbReference>
<evidence type="ECO:0000313" key="8">
    <source>
        <dbReference type="EMBL" id="KAA9026779.1"/>
    </source>
</evidence>
<reference evidence="9 10" key="1">
    <citation type="submission" date="2019-09" db="EMBL/GenBank/DDBJ databases">
        <authorList>
            <person name="Feng G."/>
        </authorList>
    </citation>
    <scope>NUCLEOTIDE SEQUENCE [LARGE SCALE GENOMIC DNA]</scope>
    <source>
        <strain evidence="8 9">KACC 19283</strain>
        <strain evidence="7 10">KACC 19284</strain>
    </source>
</reference>
<evidence type="ECO:0000256" key="2">
    <source>
        <dbReference type="ARBA" id="ARBA00023002"/>
    </source>
</evidence>
<comment type="caution">
    <text evidence="8">The sequence shown here is derived from an EMBL/GenBank/DDBJ whole genome shotgun (WGS) entry which is preliminary data.</text>
</comment>
<feature type="domain" description="D-isomer specific 2-hydroxyacid dehydrogenase catalytic" evidence="5">
    <location>
        <begin position="36"/>
        <end position="307"/>
    </location>
</feature>
<dbReference type="Gene3D" id="3.40.50.720">
    <property type="entry name" value="NAD(P)-binding Rossmann-like Domain"/>
    <property type="match status" value="2"/>
</dbReference>
<evidence type="ECO:0000313" key="10">
    <source>
        <dbReference type="Proteomes" id="UP000326364"/>
    </source>
</evidence>
<evidence type="ECO:0000256" key="3">
    <source>
        <dbReference type="ARBA" id="ARBA00023027"/>
    </source>
</evidence>
<dbReference type="Pfam" id="PF02826">
    <property type="entry name" value="2-Hacid_dh_C"/>
    <property type="match status" value="1"/>
</dbReference>
<dbReference type="InterPro" id="IPR006139">
    <property type="entry name" value="D-isomer_2_OHA_DH_cat_dom"/>
</dbReference>
<dbReference type="Proteomes" id="UP000326364">
    <property type="component" value="Unassembled WGS sequence"/>
</dbReference>
<evidence type="ECO:0000259" key="5">
    <source>
        <dbReference type="Pfam" id="PF00389"/>
    </source>
</evidence>
<dbReference type="SUPFAM" id="SSF52283">
    <property type="entry name" value="Formate/glycerate dehydrogenase catalytic domain-like"/>
    <property type="match status" value="1"/>
</dbReference>
<keyword evidence="10" id="KW-1185">Reference proteome</keyword>
<accession>A0A5J5HVL4</accession>
<keyword evidence="1" id="KW-0521">NADP</keyword>
<comment type="similarity">
    <text evidence="4">Belongs to the D-isomer specific 2-hydroxyacid dehydrogenase family.</text>
</comment>
<dbReference type="GO" id="GO:0051287">
    <property type="term" value="F:NAD binding"/>
    <property type="evidence" value="ECO:0007669"/>
    <property type="project" value="InterPro"/>
</dbReference>
<dbReference type="CDD" id="cd12156">
    <property type="entry name" value="HPPR"/>
    <property type="match status" value="1"/>
</dbReference>
<dbReference type="SUPFAM" id="SSF51735">
    <property type="entry name" value="NAD(P)-binding Rossmann-fold domains"/>
    <property type="match status" value="1"/>
</dbReference>
<dbReference type="InterPro" id="IPR036291">
    <property type="entry name" value="NAD(P)-bd_dom_sf"/>
</dbReference>
<dbReference type="PANTHER" id="PTHR10996:SF178">
    <property type="entry name" value="2-HYDROXYACID DEHYDROGENASE YGL185C-RELATED"/>
    <property type="match status" value="1"/>
</dbReference>
<dbReference type="Pfam" id="PF00389">
    <property type="entry name" value="2-Hacid_dh"/>
    <property type="match status" value="1"/>
</dbReference>
<keyword evidence="2 4" id="KW-0560">Oxidoreductase</keyword>
<dbReference type="GO" id="GO:0016618">
    <property type="term" value="F:hydroxypyruvate reductase [NAD(P)H] activity"/>
    <property type="evidence" value="ECO:0007669"/>
    <property type="project" value="TreeGrafter"/>
</dbReference>
<evidence type="ECO:0000313" key="7">
    <source>
        <dbReference type="EMBL" id="KAA9013701.1"/>
    </source>
</evidence>
<dbReference type="EMBL" id="VYQB01000015">
    <property type="protein sequence ID" value="KAA9013701.1"/>
    <property type="molecule type" value="Genomic_DNA"/>
</dbReference>
<feature type="domain" description="D-isomer specific 2-hydroxyacid dehydrogenase NAD-binding" evidence="6">
    <location>
        <begin position="104"/>
        <end position="276"/>
    </location>
</feature>
<protein>
    <submittedName>
        <fullName evidence="8">2-hydroxyacid dehydrogenase</fullName>
    </submittedName>
</protein>
<dbReference type="GO" id="GO:0005829">
    <property type="term" value="C:cytosol"/>
    <property type="evidence" value="ECO:0007669"/>
    <property type="project" value="TreeGrafter"/>
</dbReference>
<dbReference type="AlphaFoldDB" id="A0A5J5HVL4"/>
<dbReference type="FunFam" id="3.40.50.720:FF:000213">
    <property type="entry name" value="Putative 2-hydroxyacid dehydrogenase"/>
    <property type="match status" value="1"/>
</dbReference>
<dbReference type="Proteomes" id="UP000325933">
    <property type="component" value="Unassembled WGS sequence"/>
</dbReference>
<dbReference type="PANTHER" id="PTHR10996">
    <property type="entry name" value="2-HYDROXYACID DEHYDROGENASE-RELATED"/>
    <property type="match status" value="1"/>
</dbReference>
<dbReference type="GO" id="GO:0030267">
    <property type="term" value="F:glyoxylate reductase (NADPH) activity"/>
    <property type="evidence" value="ECO:0007669"/>
    <property type="project" value="TreeGrafter"/>
</dbReference>
<dbReference type="RefSeq" id="WP_150426580.1">
    <property type="nucleotide sequence ID" value="NZ_VYQA01000015.1"/>
</dbReference>
<proteinExistence type="inferred from homology"/>
<evidence type="ECO:0000256" key="1">
    <source>
        <dbReference type="ARBA" id="ARBA00022857"/>
    </source>
</evidence>
<dbReference type="EMBL" id="VYQA01000015">
    <property type="protein sequence ID" value="KAA9026779.1"/>
    <property type="molecule type" value="Genomic_DNA"/>
</dbReference>
<dbReference type="InterPro" id="IPR006140">
    <property type="entry name" value="D-isomer_DH_NAD-bd"/>
</dbReference>
<gene>
    <name evidence="8" type="ORF">F4U95_17805</name>
    <name evidence="7" type="ORF">F4U96_17680</name>
</gene>
<evidence type="ECO:0000259" key="6">
    <source>
        <dbReference type="Pfam" id="PF02826"/>
    </source>
</evidence>
<sequence>MTRPLLLVGQPLLAPLLPLLRTDHDVIALWETPASDQLRKVDALVWAGEFPLGRDLMDAMPRLTLIACFTVGYDGVDLPLARERGIAVAHAGNANAEDVADHAIGLMLAHRRWIVAGDRHLRAGAWTIESKMRTRSMNGARLGIVGMGAIGIAVAERAQAMKMKIGWWGPRPKSDLPWPRADDVAALARDSDILLVAARADERNRGMIDAAILDALGPDGLLVNVARGQLVDESALIAALRSGRLGGAALDVFDPEPTDPARWADLPNVVLTPHTGGATHEAVGRMAETLMANLAAHFAGLPLPSPVADMMLERG</sequence>
<keyword evidence="3" id="KW-0520">NAD</keyword>
<evidence type="ECO:0000313" key="9">
    <source>
        <dbReference type="Proteomes" id="UP000325933"/>
    </source>
</evidence>